<dbReference type="PROSITE" id="PS50994">
    <property type="entry name" value="INTEGRASE"/>
    <property type="match status" value="1"/>
</dbReference>
<feature type="compositionally biased region" description="Low complexity" evidence="1">
    <location>
        <begin position="863"/>
        <end position="909"/>
    </location>
</feature>
<dbReference type="PANTHER" id="PTHR46585">
    <property type="entry name" value="INTEGRASE CORE DOMAIN CONTAINING PROTEIN"/>
    <property type="match status" value="1"/>
</dbReference>
<accession>A0A914I389</accession>
<name>A0A914I389_GLORO</name>
<feature type="compositionally biased region" description="Low complexity" evidence="1">
    <location>
        <begin position="150"/>
        <end position="165"/>
    </location>
</feature>
<feature type="region of interest" description="Disordered" evidence="1">
    <location>
        <begin position="134"/>
        <end position="195"/>
    </location>
</feature>
<dbReference type="WBParaSite" id="Gr19_v10_g6902.t3">
    <property type="protein sequence ID" value="Gr19_v10_g6902.t3"/>
    <property type="gene ID" value="Gr19_v10_g6902"/>
</dbReference>
<dbReference type="GO" id="GO:0015074">
    <property type="term" value="P:DNA integration"/>
    <property type="evidence" value="ECO:0007669"/>
    <property type="project" value="InterPro"/>
</dbReference>
<dbReference type="InterPro" id="IPR036397">
    <property type="entry name" value="RNaseH_sf"/>
</dbReference>
<keyword evidence="3" id="KW-1185">Reference proteome</keyword>
<feature type="compositionally biased region" description="Acidic residues" evidence="1">
    <location>
        <begin position="235"/>
        <end position="244"/>
    </location>
</feature>
<evidence type="ECO:0000256" key="1">
    <source>
        <dbReference type="SAM" id="MobiDB-lite"/>
    </source>
</evidence>
<feature type="region of interest" description="Disordered" evidence="1">
    <location>
        <begin position="863"/>
        <end position="932"/>
    </location>
</feature>
<evidence type="ECO:0000259" key="2">
    <source>
        <dbReference type="PROSITE" id="PS50994"/>
    </source>
</evidence>
<dbReference type="Gene3D" id="3.30.420.10">
    <property type="entry name" value="Ribonuclease H-like superfamily/Ribonuclease H"/>
    <property type="match status" value="1"/>
</dbReference>
<reference evidence="4" key="1">
    <citation type="submission" date="2022-11" db="UniProtKB">
        <authorList>
            <consortium name="WormBaseParasite"/>
        </authorList>
    </citation>
    <scope>IDENTIFICATION</scope>
</reference>
<sequence>MQEINTECNYATTGGIGGNLLEHSLFALSIDNSSTKTFITIRGICKENESDKKRAGRSPQIYHGLVSASDTGDINLDTIRHDLDRARSERTNPTAKNVRYNQQLRRYLQMRNERESKPTKLELSKGLSVLVKRDGEEEAEVVDTPQPPAQGQRRITQTQQTSRPQPSNRQQSRKRKATNLRADDSSHIKKNLTTADREAIQRFQWQIGRKRALRRPTRNVPERDLVAEAAAAPIIDEDDDDDYLFENGSTLPAPSILHGDLPDDGDENSNDPSRRGTKRKASTLAEPKRQPATKIVHVDRKRKWTETHHPVEPEEKRARSNFVLMDSTNAKDKDQLPTTKMELVLDTLYNDPSSSAAFAGVNALWKEARKKIKDLRRKDVQNYLEGHRTYTLMRPRRVRFPRAKTVAAGFMTDVQVDLADFQTLARHNRGHRYLLVAIDVLSKRLFVRPLRNKRAEEMLEAFKRLIEQMPMAPHRIFSDKGTEFKNRLLKEYFEEQEIEKHEPVHSSVKASIAERAIRNVKQRLYRYFAQKENLNWVDVVQKIVDGINRAPSRVHGMRPIDINFQNAQQVWKRMYGKQVGNKRQRFRKDEFVRMTREKGQFEKGYLPNYGDEILEVDEVLKKVRPVRYKLRDDKGEKFKGSFYEQELARFNGSWVCGLHSISYPYSWHTTIGTLDEQWIDIHFLDYNAILAEDRKRVIRIPVPKASHQKVEQLRDFLASTLKQQSQLVQSRLNSSPERQLRYSKLNLSLLLASTTQQNPMPHHDPYPQHQKHHIPHACNSKCNTNTNYSKTNPSRTGACKTKDNTDTTTTATTLSACKTKDNTDTTTTATTLSACKTKDNTDTITTPSACKTKDNIDTTTTTNTTTINTTTPTSSTNIATTTTTTTTTTNTSTNTSTNYSKSNYTSKTNPSTDTNKHSDYSQGDYNARQEQAKKPLSTYNLRRIIDAVKIEYLENIARFRVIFKERSISHLSFSPQLGYVLGFQDPQNVQGLTENMIIGNSLSSLLRVVSVSGATPGEYNEKIYDSPIFARVLPREINEIEIELRTMDKGRLVPFAYGTTLIVLIFKKRGYGIQRGAGVGDVFRGLWRFFLPILRRVGTTVGAEALNTGQRVLERVGNEGVPLKEAFVTEGKRGIDTVLEKGGLPKQFGKEFRIRKENATGQLINLEADDQAVCPIQMIGQTFIRNIRMSINGREIFNTNSLMAYKIYFSHELSYSTTTKDSHLQAAGYYRDPGLTLEDGPGCVARRNLFAGSRTAQFIAKIDADLFNQPLYLINFCELDVEIIPNDNDFVLIGLNAPVRYRFELTGLKMYVKKVSLMDGLALDIARKLELKPARYAVRKTMMKSMFISQGRFEFTSNIFMDQIPRRIILGLVANDDYVGTSARSPFNFQPFNVREISIIANGRSYPQAPYDLDYPNKKYVRAFNDMNEAVGFTNTTESNGITFEQYGKTHCIYVFNMTSSGDDQAGLFDLIKNGTTAVCIKFSQAVPFGGIMMVVMGECDALVMLDKNRSISTDTTI</sequence>
<proteinExistence type="predicted"/>
<protein>
    <submittedName>
        <fullName evidence="4">Integrase catalytic domain-containing protein</fullName>
    </submittedName>
</protein>
<feature type="region of interest" description="Disordered" evidence="1">
    <location>
        <begin position="231"/>
        <end position="296"/>
    </location>
</feature>
<feature type="domain" description="Integrase catalytic" evidence="2">
    <location>
        <begin position="397"/>
        <end position="567"/>
    </location>
</feature>
<dbReference type="GO" id="GO:0003676">
    <property type="term" value="F:nucleic acid binding"/>
    <property type="evidence" value="ECO:0007669"/>
    <property type="project" value="InterPro"/>
</dbReference>
<organism evidence="3 4">
    <name type="scientific">Globodera rostochiensis</name>
    <name type="common">Golden nematode worm</name>
    <name type="synonym">Heterodera rostochiensis</name>
    <dbReference type="NCBI Taxonomy" id="31243"/>
    <lineage>
        <taxon>Eukaryota</taxon>
        <taxon>Metazoa</taxon>
        <taxon>Ecdysozoa</taxon>
        <taxon>Nematoda</taxon>
        <taxon>Chromadorea</taxon>
        <taxon>Rhabditida</taxon>
        <taxon>Tylenchina</taxon>
        <taxon>Tylenchomorpha</taxon>
        <taxon>Tylenchoidea</taxon>
        <taxon>Heteroderidae</taxon>
        <taxon>Heteroderinae</taxon>
        <taxon>Globodera</taxon>
    </lineage>
</organism>
<evidence type="ECO:0000313" key="3">
    <source>
        <dbReference type="Proteomes" id="UP000887572"/>
    </source>
</evidence>
<dbReference type="SUPFAM" id="SSF53098">
    <property type="entry name" value="Ribonuclease H-like"/>
    <property type="match status" value="1"/>
</dbReference>
<dbReference type="PANTHER" id="PTHR46585:SF1">
    <property type="entry name" value="CHROMO DOMAIN-CONTAINING PROTEIN"/>
    <property type="match status" value="1"/>
</dbReference>
<evidence type="ECO:0000313" key="4">
    <source>
        <dbReference type="WBParaSite" id="Gr19_v10_g6902.t3"/>
    </source>
</evidence>
<dbReference type="Proteomes" id="UP000887572">
    <property type="component" value="Unplaced"/>
</dbReference>
<dbReference type="InterPro" id="IPR012337">
    <property type="entry name" value="RNaseH-like_sf"/>
</dbReference>
<dbReference type="InterPro" id="IPR001584">
    <property type="entry name" value="Integrase_cat-core"/>
</dbReference>